<gene>
    <name evidence="1" type="ORF">EVAR_498_1</name>
</gene>
<comment type="caution">
    <text evidence="1">The sequence shown here is derived from an EMBL/GenBank/DDBJ whole genome shotgun (WGS) entry which is preliminary data.</text>
</comment>
<reference evidence="1 2" key="1">
    <citation type="journal article" date="2019" name="Commun. Biol.">
        <title>The bagworm genome reveals a unique fibroin gene that provides high tensile strength.</title>
        <authorList>
            <person name="Kono N."/>
            <person name="Nakamura H."/>
            <person name="Ohtoshi R."/>
            <person name="Tomita M."/>
            <person name="Numata K."/>
            <person name="Arakawa K."/>
        </authorList>
    </citation>
    <scope>NUCLEOTIDE SEQUENCE [LARGE SCALE GENOMIC DNA]</scope>
</reference>
<dbReference type="AlphaFoldDB" id="A0A4C1SAW0"/>
<evidence type="ECO:0000313" key="1">
    <source>
        <dbReference type="EMBL" id="GBO99203.1"/>
    </source>
</evidence>
<accession>A0A4C1SAW0</accession>
<evidence type="ECO:0000313" key="2">
    <source>
        <dbReference type="Proteomes" id="UP000299102"/>
    </source>
</evidence>
<keyword evidence="2" id="KW-1185">Reference proteome</keyword>
<name>A0A4C1SAW0_EUMVA</name>
<protein>
    <submittedName>
        <fullName evidence="1">Uncharacterized protein</fullName>
    </submittedName>
</protein>
<dbReference type="EMBL" id="BGZK01000002">
    <property type="protein sequence ID" value="GBO99203.1"/>
    <property type="molecule type" value="Genomic_DNA"/>
</dbReference>
<proteinExistence type="predicted"/>
<sequence length="178" mass="20269">MRFGSPARDETSFFVRTSRFSPFHLGSHQDSFSSRFGLLRGMAALQGCQMHWGFVYQREAENRTIPPPAWQTRPRYGPRMLRLGPPAIPPLCPKEKLYAVISTTLLRRRSPPIHLERGPIALVQEVQPLRIKKVTEIDPAHIMAFAAPPHAPRVDISPRIIFQSRVLSRRIARGQSID</sequence>
<organism evidence="1 2">
    <name type="scientific">Eumeta variegata</name>
    <name type="common">Bagworm moth</name>
    <name type="synonym">Eumeta japonica</name>
    <dbReference type="NCBI Taxonomy" id="151549"/>
    <lineage>
        <taxon>Eukaryota</taxon>
        <taxon>Metazoa</taxon>
        <taxon>Ecdysozoa</taxon>
        <taxon>Arthropoda</taxon>
        <taxon>Hexapoda</taxon>
        <taxon>Insecta</taxon>
        <taxon>Pterygota</taxon>
        <taxon>Neoptera</taxon>
        <taxon>Endopterygota</taxon>
        <taxon>Lepidoptera</taxon>
        <taxon>Glossata</taxon>
        <taxon>Ditrysia</taxon>
        <taxon>Tineoidea</taxon>
        <taxon>Psychidae</taxon>
        <taxon>Oiketicinae</taxon>
        <taxon>Eumeta</taxon>
    </lineage>
</organism>
<dbReference type="Proteomes" id="UP000299102">
    <property type="component" value="Unassembled WGS sequence"/>
</dbReference>